<dbReference type="Pfam" id="PF00215">
    <property type="entry name" value="OMPdecase"/>
    <property type="match status" value="1"/>
</dbReference>
<comment type="pathway">
    <text evidence="2 6">Pyrimidine metabolism; UMP biosynthesis via de novo pathway; UMP from orotate: step 2/2.</text>
</comment>
<evidence type="ECO:0000256" key="6">
    <source>
        <dbReference type="HAMAP-Rule" id="MF_01200"/>
    </source>
</evidence>
<feature type="active site" description="For OMPdecase activity" evidence="7">
    <location>
        <position position="68"/>
    </location>
</feature>
<evidence type="ECO:0000313" key="10">
    <source>
        <dbReference type="EMBL" id="MBE1237174.1"/>
    </source>
</evidence>
<comment type="subunit">
    <text evidence="6">Homodimer.</text>
</comment>
<dbReference type="InterPro" id="IPR014732">
    <property type="entry name" value="OMPdecase"/>
</dbReference>
<evidence type="ECO:0000313" key="11">
    <source>
        <dbReference type="Proteomes" id="UP000631034"/>
    </source>
</evidence>
<feature type="binding site" evidence="6 8">
    <location>
        <position position="35"/>
    </location>
    <ligand>
        <name>substrate</name>
    </ligand>
</feature>
<keyword evidence="3 6" id="KW-0210">Decarboxylase</keyword>
<dbReference type="GO" id="GO:0044205">
    <property type="term" value="P:'de novo' UMP biosynthetic process"/>
    <property type="evidence" value="ECO:0007669"/>
    <property type="project" value="UniProtKB-UniRule"/>
</dbReference>
<feature type="binding site" evidence="6 8">
    <location>
        <position position="218"/>
    </location>
    <ligand>
        <name>substrate</name>
    </ligand>
</feature>
<dbReference type="HAMAP" id="MF_01200_B">
    <property type="entry name" value="OMPdecase_type1_B"/>
    <property type="match status" value="1"/>
</dbReference>
<dbReference type="UniPathway" id="UPA00070">
    <property type="reaction ID" value="UER00120"/>
</dbReference>
<evidence type="ECO:0000256" key="1">
    <source>
        <dbReference type="ARBA" id="ARBA00002356"/>
    </source>
</evidence>
<dbReference type="NCBIfam" id="NF001273">
    <property type="entry name" value="PRK00230.1"/>
    <property type="match status" value="1"/>
</dbReference>
<feature type="domain" description="Orotidine 5'-phosphate decarboxylase" evidence="9">
    <location>
        <begin position="7"/>
        <end position="233"/>
    </location>
</feature>
<comment type="similarity">
    <text evidence="6">Belongs to the OMP decarboxylase family. Type 1 subfamily.</text>
</comment>
<evidence type="ECO:0000256" key="2">
    <source>
        <dbReference type="ARBA" id="ARBA00004861"/>
    </source>
</evidence>
<dbReference type="EMBL" id="JACZHT010000003">
    <property type="protein sequence ID" value="MBE1237174.1"/>
    <property type="molecule type" value="Genomic_DNA"/>
</dbReference>
<dbReference type="InterPro" id="IPR047596">
    <property type="entry name" value="OMPdecase_bac"/>
</dbReference>
<dbReference type="GO" id="GO:0005829">
    <property type="term" value="C:cytosol"/>
    <property type="evidence" value="ECO:0007669"/>
    <property type="project" value="TreeGrafter"/>
</dbReference>
<dbReference type="RefSeq" id="WP_192534174.1">
    <property type="nucleotide sequence ID" value="NZ_JACZHT010000003.1"/>
</dbReference>
<feature type="binding site" evidence="6 8">
    <location>
        <position position="127"/>
    </location>
    <ligand>
        <name>substrate</name>
    </ligand>
</feature>
<dbReference type="Gene3D" id="3.20.20.70">
    <property type="entry name" value="Aldolase class I"/>
    <property type="match status" value="1"/>
</dbReference>
<dbReference type="PANTHER" id="PTHR32119:SF2">
    <property type="entry name" value="OROTIDINE 5'-PHOSPHATE DECARBOXYLASE"/>
    <property type="match status" value="1"/>
</dbReference>
<protein>
    <recommendedName>
        <fullName evidence="6">Orotidine 5'-phosphate decarboxylase</fullName>
        <ecNumber evidence="6">4.1.1.23</ecNumber>
    </recommendedName>
    <alternativeName>
        <fullName evidence="6">OMP decarboxylase</fullName>
        <shortName evidence="6">OMPDCase</shortName>
        <shortName evidence="6">OMPdecase</shortName>
    </alternativeName>
</protein>
<gene>
    <name evidence="6 10" type="primary">pyrF</name>
    <name evidence="10" type="ORF">IHV25_05870</name>
</gene>
<accession>A0A8J7CDN5</accession>
<dbReference type="GO" id="GO:0004590">
    <property type="term" value="F:orotidine-5'-phosphate decarboxylase activity"/>
    <property type="evidence" value="ECO:0007669"/>
    <property type="project" value="UniProtKB-UniRule"/>
</dbReference>
<dbReference type="SMART" id="SM00934">
    <property type="entry name" value="OMPdecase"/>
    <property type="match status" value="1"/>
</dbReference>
<evidence type="ECO:0000256" key="7">
    <source>
        <dbReference type="PIRSR" id="PIRSR614732-1"/>
    </source>
</evidence>
<name>A0A8J7CDN5_9PROT</name>
<dbReference type="Proteomes" id="UP000631034">
    <property type="component" value="Unassembled WGS sequence"/>
</dbReference>
<dbReference type="AlphaFoldDB" id="A0A8J7CDN5"/>
<dbReference type="PANTHER" id="PTHR32119">
    <property type="entry name" value="OROTIDINE 5'-PHOSPHATE DECARBOXYLASE"/>
    <property type="match status" value="1"/>
</dbReference>
<dbReference type="SUPFAM" id="SSF51366">
    <property type="entry name" value="Ribulose-phoshate binding barrel"/>
    <property type="match status" value="1"/>
</dbReference>
<evidence type="ECO:0000256" key="5">
    <source>
        <dbReference type="ARBA" id="ARBA00023239"/>
    </source>
</evidence>
<evidence type="ECO:0000259" key="9">
    <source>
        <dbReference type="SMART" id="SM00934"/>
    </source>
</evidence>
<sequence>MTTFVNPVYVALDTADTAEAVRLATAVQDSVGGLKLGLEYFCRNGADGIRAVREANPLPVFLDLKFHDISNTVAGAVRSVLPLAPRFLNVHASGGLNMMRRACETAREEAARLGVEPPLMLAVTILTSLEAADVAEAGFTPPVEDLVRRLAALSRKAGMDGVVCSPQEAALLRQDNGPGFLLVTPGVRPAGSAMGDQRRTMTPREALDAGADVLVIGRPITEAPDPAAAARAICETIRPAAA</sequence>
<dbReference type="InterPro" id="IPR001754">
    <property type="entry name" value="OMPdeCOase_dom"/>
</dbReference>
<dbReference type="InterPro" id="IPR013785">
    <property type="entry name" value="Aldolase_TIM"/>
</dbReference>
<evidence type="ECO:0000256" key="8">
    <source>
        <dbReference type="PIRSR" id="PIRSR614732-2"/>
    </source>
</evidence>
<feature type="binding site" evidence="6">
    <location>
        <begin position="63"/>
        <end position="72"/>
    </location>
    <ligand>
        <name>substrate</name>
    </ligand>
</feature>
<dbReference type="NCBIfam" id="TIGR01740">
    <property type="entry name" value="pyrF"/>
    <property type="match status" value="1"/>
</dbReference>
<comment type="function">
    <text evidence="1 6">Catalyzes the decarboxylation of orotidine 5'-monophosphate (OMP) to uridine 5'-monophosphate (UMP).</text>
</comment>
<keyword evidence="5 6" id="KW-0456">Lyase</keyword>
<feature type="binding site" evidence="6 8">
    <location>
        <position position="217"/>
    </location>
    <ligand>
        <name>substrate</name>
    </ligand>
</feature>
<keyword evidence="4 6" id="KW-0665">Pyrimidine biosynthesis</keyword>
<reference evidence="10" key="1">
    <citation type="submission" date="2020-10" db="EMBL/GenBank/DDBJ databases">
        <title>Genome sequence of the unusual species of purple photosynthetic bacteria, Phaeovibrio sulfidiphilus DSM 23193, type strain.</title>
        <authorList>
            <person name="Kyndt J.A."/>
            <person name="Meyer T.E."/>
        </authorList>
    </citation>
    <scope>NUCLEOTIDE SEQUENCE</scope>
    <source>
        <strain evidence="10">DSM 23193</strain>
    </source>
</reference>
<proteinExistence type="inferred from homology"/>
<comment type="catalytic activity">
    <reaction evidence="6">
        <text>orotidine 5'-phosphate + H(+) = UMP + CO2</text>
        <dbReference type="Rhea" id="RHEA:11596"/>
        <dbReference type="ChEBI" id="CHEBI:15378"/>
        <dbReference type="ChEBI" id="CHEBI:16526"/>
        <dbReference type="ChEBI" id="CHEBI:57538"/>
        <dbReference type="ChEBI" id="CHEBI:57865"/>
        <dbReference type="EC" id="4.1.1.23"/>
    </reaction>
</comment>
<organism evidence="10 11">
    <name type="scientific">Phaeovibrio sulfidiphilus</name>
    <dbReference type="NCBI Taxonomy" id="1220600"/>
    <lineage>
        <taxon>Bacteria</taxon>
        <taxon>Pseudomonadati</taxon>
        <taxon>Pseudomonadota</taxon>
        <taxon>Alphaproteobacteria</taxon>
        <taxon>Rhodospirillales</taxon>
        <taxon>Rhodospirillaceae</taxon>
        <taxon>Phaeovibrio</taxon>
    </lineage>
</organism>
<feature type="active site" description="For OMPdecase activity" evidence="7">
    <location>
        <position position="65"/>
    </location>
</feature>
<evidence type="ECO:0000256" key="4">
    <source>
        <dbReference type="ARBA" id="ARBA00022975"/>
    </source>
</evidence>
<feature type="active site" description="Proton donor" evidence="6">
    <location>
        <position position="65"/>
    </location>
</feature>
<keyword evidence="11" id="KW-1185">Reference proteome</keyword>
<comment type="caution">
    <text evidence="10">The sequence shown here is derived from an EMBL/GenBank/DDBJ whole genome shotgun (WGS) entry which is preliminary data.</text>
</comment>
<dbReference type="EC" id="4.1.1.23" evidence="6"/>
<dbReference type="CDD" id="cd04725">
    <property type="entry name" value="OMP_decarboxylase_like"/>
    <property type="match status" value="1"/>
</dbReference>
<dbReference type="GO" id="GO:0006207">
    <property type="term" value="P:'de novo' pyrimidine nucleobase biosynthetic process"/>
    <property type="evidence" value="ECO:0007669"/>
    <property type="project" value="InterPro"/>
</dbReference>
<feature type="binding site" evidence="6 8">
    <location>
        <position position="197"/>
    </location>
    <ligand>
        <name>substrate</name>
    </ligand>
</feature>
<feature type="active site" description="For OMPdecase activity" evidence="7">
    <location>
        <position position="63"/>
    </location>
</feature>
<feature type="binding site" evidence="6 8">
    <location>
        <position position="13"/>
    </location>
    <ligand>
        <name>substrate</name>
    </ligand>
</feature>
<evidence type="ECO:0000256" key="3">
    <source>
        <dbReference type="ARBA" id="ARBA00022793"/>
    </source>
</evidence>
<feature type="binding site" evidence="6 8">
    <location>
        <position position="188"/>
    </location>
    <ligand>
        <name>substrate</name>
    </ligand>
</feature>
<dbReference type="InterPro" id="IPR011060">
    <property type="entry name" value="RibuloseP-bd_barrel"/>
</dbReference>